<dbReference type="EMBL" id="JACIDY010000004">
    <property type="protein sequence ID" value="MBB3940412.1"/>
    <property type="molecule type" value="Genomic_DNA"/>
</dbReference>
<evidence type="ECO:0000256" key="1">
    <source>
        <dbReference type="ARBA" id="ARBA00022630"/>
    </source>
</evidence>
<accession>A0A7W6FZR2</accession>
<keyword evidence="5" id="KW-1185">Reference proteome</keyword>
<dbReference type="InterPro" id="IPR006094">
    <property type="entry name" value="Oxid_FAD_bind_N"/>
</dbReference>
<dbReference type="RefSeq" id="WP_058736795.1">
    <property type="nucleotide sequence ID" value="NZ_JACIDY010000004.1"/>
</dbReference>
<organism evidence="4 5">
    <name type="scientific">Novosphingobium fluoreni</name>
    <dbReference type="NCBI Taxonomy" id="1391222"/>
    <lineage>
        <taxon>Bacteria</taxon>
        <taxon>Pseudomonadati</taxon>
        <taxon>Pseudomonadota</taxon>
        <taxon>Alphaproteobacteria</taxon>
        <taxon>Sphingomonadales</taxon>
        <taxon>Sphingomonadaceae</taxon>
        <taxon>Novosphingobium</taxon>
    </lineage>
</organism>
<dbReference type="AlphaFoldDB" id="A0A7W6FZR2"/>
<evidence type="ECO:0000256" key="2">
    <source>
        <dbReference type="ARBA" id="ARBA00022827"/>
    </source>
</evidence>
<dbReference type="PROSITE" id="PS51387">
    <property type="entry name" value="FAD_PCMH"/>
    <property type="match status" value="1"/>
</dbReference>
<dbReference type="SUPFAM" id="SSF56176">
    <property type="entry name" value="FAD-binding/transporter-associated domain-like"/>
    <property type="match status" value="1"/>
</dbReference>
<evidence type="ECO:0000313" key="4">
    <source>
        <dbReference type="EMBL" id="MBB3940412.1"/>
    </source>
</evidence>
<dbReference type="InterPro" id="IPR016166">
    <property type="entry name" value="FAD-bd_PCMH"/>
</dbReference>
<dbReference type="GO" id="GO:0071949">
    <property type="term" value="F:FAD binding"/>
    <property type="evidence" value="ECO:0007669"/>
    <property type="project" value="InterPro"/>
</dbReference>
<reference evidence="4 5" key="1">
    <citation type="submission" date="2020-08" db="EMBL/GenBank/DDBJ databases">
        <title>Genomic Encyclopedia of Type Strains, Phase IV (KMG-IV): sequencing the most valuable type-strain genomes for metagenomic binning, comparative biology and taxonomic classification.</title>
        <authorList>
            <person name="Goeker M."/>
        </authorList>
    </citation>
    <scope>NUCLEOTIDE SEQUENCE [LARGE SCALE GENOMIC DNA]</scope>
    <source>
        <strain evidence="4 5">DSM 27568</strain>
    </source>
</reference>
<dbReference type="Pfam" id="PF01565">
    <property type="entry name" value="FAD_binding_4"/>
    <property type="match status" value="1"/>
</dbReference>
<dbReference type="Proteomes" id="UP000561459">
    <property type="component" value="Unassembled WGS sequence"/>
</dbReference>
<evidence type="ECO:0000259" key="3">
    <source>
        <dbReference type="PROSITE" id="PS51387"/>
    </source>
</evidence>
<dbReference type="SUPFAM" id="SSF55103">
    <property type="entry name" value="FAD-linked oxidases, C-terminal domain"/>
    <property type="match status" value="1"/>
</dbReference>
<name>A0A7W6FZR2_9SPHN</name>
<dbReference type="InterPro" id="IPR016164">
    <property type="entry name" value="FAD-linked_Oxase-like_C"/>
</dbReference>
<feature type="domain" description="FAD-binding PCMH-type" evidence="3">
    <location>
        <begin position="1"/>
        <end position="172"/>
    </location>
</feature>
<gene>
    <name evidence="4" type="ORF">GGR39_002069</name>
</gene>
<dbReference type="PANTHER" id="PTHR11748:SF103">
    <property type="entry name" value="GLYCOLATE OXIDASE SUBUNIT GLCE"/>
    <property type="match status" value="1"/>
</dbReference>
<evidence type="ECO:0000313" key="5">
    <source>
        <dbReference type="Proteomes" id="UP000561459"/>
    </source>
</evidence>
<keyword evidence="1" id="KW-0285">Flavoprotein</keyword>
<dbReference type="GO" id="GO:0003824">
    <property type="term" value="F:catalytic activity"/>
    <property type="evidence" value="ECO:0007669"/>
    <property type="project" value="InterPro"/>
</dbReference>
<proteinExistence type="predicted"/>
<keyword evidence="2" id="KW-0274">FAD</keyword>
<dbReference type="InterPro" id="IPR016169">
    <property type="entry name" value="FAD-bd_PCMH_sub2"/>
</dbReference>
<dbReference type="InterPro" id="IPR036318">
    <property type="entry name" value="FAD-bd_PCMH-like_sf"/>
</dbReference>
<protein>
    <submittedName>
        <fullName evidence="4">Glycolate oxidase FAD binding subunit</fullName>
    </submittedName>
</protein>
<dbReference type="PANTHER" id="PTHR11748">
    <property type="entry name" value="D-LACTATE DEHYDROGENASE"/>
    <property type="match status" value="1"/>
</dbReference>
<comment type="caution">
    <text evidence="4">The sequence shown here is derived from an EMBL/GenBank/DDBJ whole genome shotgun (WGS) entry which is preliminary data.</text>
</comment>
<sequence>MHQPQTPEDIVAILTDAAARKATVEIVGGGTRRSFGASTPDAEQLATTALSGIISYDPAELVLTVKAGTPLAELEAALAECGQAFLFEPNTAPGSTIGGVIGSGLSGSRRVSGGAVRDHLLGFEAVSGRAERFKAGGKVVKNVTGYDLSKLMCGAWGRLAVLTEVTLKVLPNPTQSLTLVWTALDDAAAWDLMGEAMRLPADVAAAAHDPQRGVTLLRIEGFGPSVGARAILLKGALARFGVPQEIAAEEGALLWRPFANAAALGQSPTIWRLSVPRKEGLGIVHALARDGGQWIADWAGGLIHHDTQSDPAMVRATVTAAGGHAMLLRAPDDVRAHVPAQHPLPQGEAALAARIRRAFDPAGLFETGRFLDQPHAD</sequence>
<dbReference type="Gene3D" id="3.30.465.10">
    <property type="match status" value="1"/>
</dbReference>